<keyword evidence="3" id="KW-0813">Transport</keyword>
<sequence>MPPRNADPLPDAIPIPHVVAVGDTGVQLNLSAAASPFSSGLAGVNQTANYLFVYVLLAFFLGLLLVTAIYRWLLMFDAQVRHMLTMGREADQRYWMHNHTAFWPKVKKHLLWAPLFRVRHNTEITWKNTSVSFGTLPSRFHALLLFSYVASNIAYCLAIDWSKESYAVVAELRGRTGVLAALNIIPTMIFAMRNNPLLPVLRVSYDTFNLLHRWCARIVVLESILHTIMWAVNNVQAGGLKQLRVSLATSVSYTWGMVGTCAFAIIFLVSVGPLRHSFYEIFLNAHRIGVLLGLIGVYVHLDRAGLPQLPWIQLCFAIWVAEWMWRAFRILYHNLCRRRGFTKVTIEWLPAEACRVTFELSRPWRWQPGCHVHAYIPALAWWSSHPFSVAWAETKSKHPSMEIELEKLPSREATAILNSGRPQRPALTTRDSHFSRKSVTVQAMATVAETTHQPEPSNITLPRDRDVNQISLIVRARNGMTRKLHDKLERMERKTFVTWGAIEGPYGGHESLSSYGTVVLFAGGVGVTHQISYIYHLLLQHRAGTCSTRKILFIWSVPTTENLEWIRAWMDQILRMEGRKDVLRIQLYVTKPRHRGEVVSNSGSIKMFAGRVNPQTILEKELPERIGKMGVTVCGPGPLADSVRSACRVVVTDGSIDFIEEAFTY</sequence>
<evidence type="ECO:0000256" key="9">
    <source>
        <dbReference type="ARBA" id="ARBA00023136"/>
    </source>
</evidence>
<evidence type="ECO:0000256" key="3">
    <source>
        <dbReference type="ARBA" id="ARBA00022448"/>
    </source>
</evidence>
<dbReference type="AlphaFoldDB" id="A0AAI8Z281"/>
<protein>
    <submittedName>
        <fullName evidence="12">FRE ferric reductase-like transmembrane component</fullName>
    </submittedName>
</protein>
<dbReference type="PANTHER" id="PTHR32361:SF12">
    <property type="entry name" value="PUTATIVE (AFU_ORTHOLOGUE AFUA_1G14340)-RELATED"/>
    <property type="match status" value="1"/>
</dbReference>
<evidence type="ECO:0000313" key="12">
    <source>
        <dbReference type="EMBL" id="CAK4031099.1"/>
    </source>
</evidence>
<dbReference type="GO" id="GO:0000293">
    <property type="term" value="F:ferric-chelate reductase activity"/>
    <property type="evidence" value="ECO:0007669"/>
    <property type="project" value="UniProtKB-ARBA"/>
</dbReference>
<keyword evidence="4 10" id="KW-0812">Transmembrane</keyword>
<proteinExistence type="inferred from homology"/>
<keyword evidence="7" id="KW-0560">Oxidoreductase</keyword>
<dbReference type="GO" id="GO:0015677">
    <property type="term" value="P:copper ion import"/>
    <property type="evidence" value="ECO:0007669"/>
    <property type="project" value="TreeGrafter"/>
</dbReference>
<dbReference type="Pfam" id="PF08030">
    <property type="entry name" value="NAD_binding_6"/>
    <property type="match status" value="1"/>
</dbReference>
<evidence type="ECO:0000259" key="11">
    <source>
        <dbReference type="PROSITE" id="PS51384"/>
    </source>
</evidence>
<feature type="transmembrane region" description="Helical" evidence="10">
    <location>
        <begin position="252"/>
        <end position="274"/>
    </location>
</feature>
<evidence type="ECO:0000256" key="1">
    <source>
        <dbReference type="ARBA" id="ARBA00004141"/>
    </source>
</evidence>
<dbReference type="EMBL" id="CAVMBE010000044">
    <property type="protein sequence ID" value="CAK4031099.1"/>
    <property type="molecule type" value="Genomic_DNA"/>
</dbReference>
<accession>A0AAI8Z281</accession>
<keyword evidence="9 10" id="KW-0472">Membrane</keyword>
<name>A0AAI8Z281_9PEZI</name>
<evidence type="ECO:0000256" key="10">
    <source>
        <dbReference type="SAM" id="Phobius"/>
    </source>
</evidence>
<feature type="transmembrane region" description="Helical" evidence="10">
    <location>
        <begin position="51"/>
        <end position="73"/>
    </location>
</feature>
<dbReference type="CDD" id="cd06186">
    <property type="entry name" value="NOX_Duox_like_FAD_NADP"/>
    <property type="match status" value="1"/>
</dbReference>
<evidence type="ECO:0000256" key="4">
    <source>
        <dbReference type="ARBA" id="ARBA00022692"/>
    </source>
</evidence>
<dbReference type="InterPro" id="IPR051410">
    <property type="entry name" value="Ferric/Cupric_Reductase"/>
</dbReference>
<dbReference type="GO" id="GO:0006826">
    <property type="term" value="P:iron ion transport"/>
    <property type="evidence" value="ECO:0007669"/>
    <property type="project" value="TreeGrafter"/>
</dbReference>
<dbReference type="SUPFAM" id="SSF52343">
    <property type="entry name" value="Ferredoxin reductase-like, C-terminal NADP-linked domain"/>
    <property type="match status" value="1"/>
</dbReference>
<comment type="similarity">
    <text evidence="2">Belongs to the ferric reductase (FRE) family.</text>
</comment>
<dbReference type="InterPro" id="IPR013112">
    <property type="entry name" value="FAD-bd_8"/>
</dbReference>
<dbReference type="Pfam" id="PF01794">
    <property type="entry name" value="Ferric_reduct"/>
    <property type="match status" value="1"/>
</dbReference>
<keyword evidence="8" id="KW-0406">Ion transport</keyword>
<comment type="caution">
    <text evidence="12">The sequence shown here is derived from an EMBL/GenBank/DDBJ whole genome shotgun (WGS) entry which is preliminary data.</text>
</comment>
<dbReference type="InterPro" id="IPR017927">
    <property type="entry name" value="FAD-bd_FR_type"/>
</dbReference>
<dbReference type="PROSITE" id="PS51384">
    <property type="entry name" value="FAD_FR"/>
    <property type="match status" value="1"/>
</dbReference>
<evidence type="ECO:0000256" key="5">
    <source>
        <dbReference type="ARBA" id="ARBA00022982"/>
    </source>
</evidence>
<dbReference type="Pfam" id="PF08022">
    <property type="entry name" value="FAD_binding_8"/>
    <property type="match status" value="1"/>
</dbReference>
<keyword evidence="6 10" id="KW-1133">Transmembrane helix</keyword>
<dbReference type="SFLD" id="SFLDG01168">
    <property type="entry name" value="Ferric_reductase_subgroup_(FRE"/>
    <property type="match status" value="1"/>
</dbReference>
<evidence type="ECO:0000256" key="6">
    <source>
        <dbReference type="ARBA" id="ARBA00022989"/>
    </source>
</evidence>
<dbReference type="Proteomes" id="UP001296104">
    <property type="component" value="Unassembled WGS sequence"/>
</dbReference>
<feature type="domain" description="FAD-binding FR-type" evidence="11">
    <location>
        <begin position="336"/>
        <end position="512"/>
    </location>
</feature>
<organism evidence="12 13">
    <name type="scientific">Lecanosticta acicola</name>
    <dbReference type="NCBI Taxonomy" id="111012"/>
    <lineage>
        <taxon>Eukaryota</taxon>
        <taxon>Fungi</taxon>
        <taxon>Dikarya</taxon>
        <taxon>Ascomycota</taxon>
        <taxon>Pezizomycotina</taxon>
        <taxon>Dothideomycetes</taxon>
        <taxon>Dothideomycetidae</taxon>
        <taxon>Mycosphaerellales</taxon>
        <taxon>Mycosphaerellaceae</taxon>
        <taxon>Lecanosticta</taxon>
    </lineage>
</organism>
<dbReference type="GO" id="GO:0005886">
    <property type="term" value="C:plasma membrane"/>
    <property type="evidence" value="ECO:0007669"/>
    <property type="project" value="TreeGrafter"/>
</dbReference>
<reference evidence="12" key="1">
    <citation type="submission" date="2023-11" db="EMBL/GenBank/DDBJ databases">
        <authorList>
            <person name="Alioto T."/>
            <person name="Alioto T."/>
            <person name="Gomez Garrido J."/>
        </authorList>
    </citation>
    <scope>NUCLEOTIDE SEQUENCE</scope>
</reference>
<dbReference type="InterPro" id="IPR013130">
    <property type="entry name" value="Fe3_Rdtase_TM_dom"/>
</dbReference>
<comment type="subcellular location">
    <subcellularLocation>
        <location evidence="1">Membrane</location>
        <topology evidence="1">Multi-pass membrane protein</topology>
    </subcellularLocation>
</comment>
<dbReference type="Gene3D" id="3.40.50.80">
    <property type="entry name" value="Nucleotide-binding domain of ferredoxin-NADP reductase (FNR) module"/>
    <property type="match status" value="1"/>
</dbReference>
<dbReference type="InterPro" id="IPR013121">
    <property type="entry name" value="Fe_red_NAD-bd_6"/>
</dbReference>
<evidence type="ECO:0000256" key="8">
    <source>
        <dbReference type="ARBA" id="ARBA00023065"/>
    </source>
</evidence>
<evidence type="ECO:0000313" key="13">
    <source>
        <dbReference type="Proteomes" id="UP001296104"/>
    </source>
</evidence>
<gene>
    <name evidence="12" type="ORF">LECACI_7A006257</name>
</gene>
<dbReference type="SFLD" id="SFLDS00052">
    <property type="entry name" value="Ferric_Reductase_Domain"/>
    <property type="match status" value="1"/>
</dbReference>
<evidence type="ECO:0000256" key="2">
    <source>
        <dbReference type="ARBA" id="ARBA00006278"/>
    </source>
</evidence>
<dbReference type="InterPro" id="IPR039261">
    <property type="entry name" value="FNR_nucleotide-bd"/>
</dbReference>
<dbReference type="PANTHER" id="PTHR32361">
    <property type="entry name" value="FERRIC/CUPRIC REDUCTASE TRANSMEMBRANE COMPONENT"/>
    <property type="match status" value="1"/>
</dbReference>
<keyword evidence="5" id="KW-0249">Electron transport</keyword>
<dbReference type="GO" id="GO:0006879">
    <property type="term" value="P:intracellular iron ion homeostasis"/>
    <property type="evidence" value="ECO:0007669"/>
    <property type="project" value="TreeGrafter"/>
</dbReference>
<keyword evidence="13" id="KW-1185">Reference proteome</keyword>
<evidence type="ECO:0000256" key="7">
    <source>
        <dbReference type="ARBA" id="ARBA00023002"/>
    </source>
</evidence>